<accession>A0A4V2WNC1</accession>
<dbReference type="RefSeq" id="WP_131850267.1">
    <property type="nucleotide sequence ID" value="NZ_SKFH01000001.1"/>
</dbReference>
<protein>
    <submittedName>
        <fullName evidence="3">DUF2779 domain-containing protein</fullName>
    </submittedName>
</protein>
<evidence type="ECO:0000259" key="2">
    <source>
        <dbReference type="Pfam" id="PF11074"/>
    </source>
</evidence>
<evidence type="ECO:0000313" key="4">
    <source>
        <dbReference type="Proteomes" id="UP000295164"/>
    </source>
</evidence>
<evidence type="ECO:0000256" key="1">
    <source>
        <dbReference type="SAM" id="MobiDB-lite"/>
    </source>
</evidence>
<feature type="compositionally biased region" description="Low complexity" evidence="1">
    <location>
        <begin position="178"/>
        <end position="187"/>
    </location>
</feature>
<evidence type="ECO:0000313" key="3">
    <source>
        <dbReference type="EMBL" id="TCZ74912.1"/>
    </source>
</evidence>
<dbReference type="Pfam" id="PF11074">
    <property type="entry name" value="DUF2779"/>
    <property type="match status" value="1"/>
</dbReference>
<dbReference type="EMBL" id="SKFH01000001">
    <property type="protein sequence ID" value="TCZ74912.1"/>
    <property type="molecule type" value="Genomic_DNA"/>
</dbReference>
<dbReference type="Proteomes" id="UP000295164">
    <property type="component" value="Unassembled WGS sequence"/>
</dbReference>
<comment type="caution">
    <text evidence="3">The sequence shown here is derived from an EMBL/GenBank/DDBJ whole genome shotgun (WGS) entry which is preliminary data.</text>
</comment>
<gene>
    <name evidence="3" type="ORF">E0486_00995</name>
</gene>
<reference evidence="3 4" key="1">
    <citation type="submission" date="2019-03" db="EMBL/GenBank/DDBJ databases">
        <authorList>
            <person name="Kim M.K.M."/>
        </authorList>
    </citation>
    <scope>NUCLEOTIDE SEQUENCE [LARGE SCALE GENOMIC DNA]</scope>
    <source>
        <strain evidence="3 4">17J68-15</strain>
    </source>
</reference>
<organism evidence="3 4">
    <name type="scientific">Flaviaesturariibacter aridisoli</name>
    <dbReference type="NCBI Taxonomy" id="2545761"/>
    <lineage>
        <taxon>Bacteria</taxon>
        <taxon>Pseudomonadati</taxon>
        <taxon>Bacteroidota</taxon>
        <taxon>Chitinophagia</taxon>
        <taxon>Chitinophagales</taxon>
        <taxon>Chitinophagaceae</taxon>
        <taxon>Flaviaestuariibacter</taxon>
    </lineage>
</organism>
<dbReference type="InterPro" id="IPR021301">
    <property type="entry name" value="DUF2779"/>
</dbReference>
<keyword evidence="4" id="KW-1185">Reference proteome</keyword>
<feature type="domain" description="DUF2779" evidence="2">
    <location>
        <begin position="218"/>
        <end position="337"/>
    </location>
</feature>
<proteinExistence type="predicted"/>
<dbReference type="AlphaFoldDB" id="A0A4V2WNC1"/>
<dbReference type="OrthoDB" id="9783873at2"/>
<feature type="region of interest" description="Disordered" evidence="1">
    <location>
        <begin position="171"/>
        <end position="194"/>
    </location>
</feature>
<sequence>MAKQQTTQPLTPLITPADSFLRALAHQRYPGGMTVSHEEGDLAAARETVRLLKEGHTILYDACVAQEGMLAVLDVLVQRRGKWVGLLLRPSTRPKEKHFLDAVLMGQLWADAGYPLDETVLLLLNSQYIRRGGLDPEGLFAEERLRRIRFGPAEVRGRMQMLKRMAAKGRERAARGMPAKTSSSYASAPPPATEGPVEIQVDAEPLQAFVRAIGYPRFFMDFESYQVAIPEWDGHWPFRQLPFQFSVHRQEAPGAPVEHINFIAEGADEPVAAFGKALLDAVGTEGPVLVYNRDSEQLILDQLERDHPQWSGALEALRQRLVDIQAPFVAGWVRIPANGNKLSLKYVLPALVPDMNYTALNIADGEEAHLAYNRLRQSKDEAQVAQIREDLAAYCAVDTLAMVKILERLEQLA</sequence>
<name>A0A4V2WNC1_9BACT</name>